<dbReference type="Pfam" id="PF13432">
    <property type="entry name" value="TPR_16"/>
    <property type="match status" value="1"/>
</dbReference>
<evidence type="ECO:0008006" key="7">
    <source>
        <dbReference type="Google" id="ProtNLM"/>
    </source>
</evidence>
<feature type="non-terminal residue" evidence="5">
    <location>
        <position position="1"/>
    </location>
</feature>
<feature type="compositionally biased region" description="Low complexity" evidence="4">
    <location>
        <begin position="976"/>
        <end position="1000"/>
    </location>
</feature>
<feature type="compositionally biased region" description="Low complexity" evidence="4">
    <location>
        <begin position="24"/>
        <end position="49"/>
    </location>
</feature>
<dbReference type="PANTHER" id="PTHR16193:SF0">
    <property type="entry name" value="TETRATRICOPEPTIDE REPEAT PROTEIN 27"/>
    <property type="match status" value="1"/>
</dbReference>
<feature type="region of interest" description="Disordered" evidence="4">
    <location>
        <begin position="403"/>
        <end position="422"/>
    </location>
</feature>
<dbReference type="SUPFAM" id="SSF48452">
    <property type="entry name" value="TPR-like"/>
    <property type="match status" value="2"/>
</dbReference>
<feature type="non-terminal residue" evidence="5">
    <location>
        <position position="1119"/>
    </location>
</feature>
<protein>
    <recommendedName>
        <fullName evidence="7">TPR_REGION domain-containing protein</fullName>
    </recommendedName>
</protein>
<feature type="region of interest" description="Disordered" evidence="4">
    <location>
        <begin position="971"/>
        <end position="1000"/>
    </location>
</feature>
<keyword evidence="6" id="KW-1185">Reference proteome</keyword>
<sequence length="1119" mass="118873">PLQLLAPHLAGLPATLAPPPSENAATPTLTPTSSTPSPPVSDLSLDAPSRPSTQDSAADKAEEELAHPHERWAAEQLTLDGEDLVTRKISHLQHLLLSEALLVGPLLSAPQPAPSQAPTPAPNTPTTSSSHSSSVGSTAQGSGTPPSSTAAAPAGAHPHTHSRQGAGTISAAVCEGLCSKAGVVGASWLWWALRVTCMHQHVLAGRSATLLARTNALTQQLLASITVKEPSQVGVSPAQSQPPSAAAAGQETGPAPGAGPKDLTKAAAAVAAARGGAATAPTTEQGANCGGATPADSWRHVLLANPALHACMLLEMALGQYSYGFVEHGQKLLNEAGTVLGLQVQLSGALGRRTVFQENAKAQLVVRSSRVRAQQPPIEEPLVTSFGFEPIAQPQAAAAAAGVAVSPGGGGGTEADKVRSRQPTHGMVDESDVFMAPKLVAEDGQVLEPRYSATEQALLLAWATHIRKGSAQDELQLWEMAPYLEAVLSQPRSHMMLQATARLLKARHERTRSRTRERALLHMEQLLEALAAHPAPQGPQSGSDSRGAYGAVRNDVQGENQHASSSRSRDLTNTHLPYAYDCWFPLRVHLRKELAEHYMSMGFVGAALGIYEELQLWDALVVCYRLLNKRGAAEDLLKRRLKVTPDDPVIWCNLGDLYTDDSYYEEAWRRSGCRHARSKRSLGRSALRRKDYAAAAAHFEEALAVNPLNPDAWFSQGYAYLKLGEQRQALRALTNVTQQVPEHAEAWNNVAALWLELGEPKRAYSALGECLRYKRDSWQIWENYAQIAQQAGFHLQATRALAQVMQLSAGTRLHLPVLHQLVQAVEDTQRSSSSSNEGHSHQAADSDEAPGVVAGAEGGGGAEADDLAGFVLDIPATLGQLPWAMGSSPGRNGEDEGEADAALPYPTRSAYQAGVEAAQQRAEEQVRALSGSAAFKSDEARFVEVADASLALARAYLQLYQNATLPQGTMSTVQHASANGSNSNAADQQESAPPASSPAKPSAAAAAAAAAAAITPLAVQPGSIRELAAARMHLRGLLKQCEPVFREHAKWQALSNACAEITAAETDAKSLQQGINYFRQWIILGAVANEHKTRRKKEGEEARVTRGGLQPKTLADRLL</sequence>
<evidence type="ECO:0000256" key="3">
    <source>
        <dbReference type="PROSITE-ProRule" id="PRU00339"/>
    </source>
</evidence>
<evidence type="ECO:0000313" key="6">
    <source>
        <dbReference type="Proteomes" id="UP000815325"/>
    </source>
</evidence>
<accession>A0ABQ7H5A0</accession>
<gene>
    <name evidence="5" type="ORF">DUNSADRAFT_9601</name>
</gene>
<organism evidence="5 6">
    <name type="scientific">Dunaliella salina</name>
    <name type="common">Green alga</name>
    <name type="synonym">Protococcus salinus</name>
    <dbReference type="NCBI Taxonomy" id="3046"/>
    <lineage>
        <taxon>Eukaryota</taxon>
        <taxon>Viridiplantae</taxon>
        <taxon>Chlorophyta</taxon>
        <taxon>core chlorophytes</taxon>
        <taxon>Chlorophyceae</taxon>
        <taxon>CS clade</taxon>
        <taxon>Chlamydomonadales</taxon>
        <taxon>Dunaliellaceae</taxon>
        <taxon>Dunaliella</taxon>
    </lineage>
</organism>
<keyword evidence="2 3" id="KW-0802">TPR repeat</keyword>
<evidence type="ECO:0000256" key="1">
    <source>
        <dbReference type="ARBA" id="ARBA00022737"/>
    </source>
</evidence>
<feature type="repeat" description="TPR" evidence="3">
    <location>
        <begin position="710"/>
        <end position="743"/>
    </location>
</feature>
<name>A0ABQ7H5A0_DUNSA</name>
<feature type="compositionally biased region" description="Low complexity" evidence="4">
    <location>
        <begin position="230"/>
        <end position="250"/>
    </location>
</feature>
<reference evidence="5" key="1">
    <citation type="submission" date="2017-08" db="EMBL/GenBank/DDBJ databases">
        <authorList>
            <person name="Polle J.E."/>
            <person name="Barry K."/>
            <person name="Cushman J."/>
            <person name="Schmutz J."/>
            <person name="Tran D."/>
            <person name="Hathwaick L.T."/>
            <person name="Yim W.C."/>
            <person name="Jenkins J."/>
            <person name="Mckie-Krisberg Z.M."/>
            <person name="Prochnik S."/>
            <person name="Lindquist E."/>
            <person name="Dockter R.B."/>
            <person name="Adam C."/>
            <person name="Molina H."/>
            <person name="Bunkerborg J."/>
            <person name="Jin E."/>
            <person name="Buchheim M."/>
            <person name="Magnuson J."/>
        </authorList>
    </citation>
    <scope>NUCLEOTIDE SEQUENCE</scope>
    <source>
        <strain evidence="5">CCAP 19/18</strain>
    </source>
</reference>
<dbReference type="PANTHER" id="PTHR16193">
    <property type="entry name" value="TETRATRICOPEPTIDE REPEAT PROTEIN 27"/>
    <property type="match status" value="1"/>
</dbReference>
<feature type="region of interest" description="Disordered" evidence="4">
    <location>
        <begin position="1092"/>
        <end position="1119"/>
    </location>
</feature>
<feature type="region of interest" description="Disordered" evidence="4">
    <location>
        <begin position="826"/>
        <end position="858"/>
    </location>
</feature>
<feature type="region of interest" description="Disordered" evidence="4">
    <location>
        <begin position="1"/>
        <end position="66"/>
    </location>
</feature>
<evidence type="ECO:0000256" key="2">
    <source>
        <dbReference type="ARBA" id="ARBA00022803"/>
    </source>
</evidence>
<feature type="compositionally biased region" description="Low complexity" evidence="4">
    <location>
        <begin position="1"/>
        <end position="15"/>
    </location>
</feature>
<evidence type="ECO:0000256" key="4">
    <source>
        <dbReference type="SAM" id="MobiDB-lite"/>
    </source>
</evidence>
<dbReference type="Gene3D" id="1.25.40.10">
    <property type="entry name" value="Tetratricopeptide repeat domain"/>
    <property type="match status" value="2"/>
</dbReference>
<dbReference type="InterPro" id="IPR011990">
    <property type="entry name" value="TPR-like_helical_dom_sf"/>
</dbReference>
<feature type="repeat" description="TPR" evidence="3">
    <location>
        <begin position="676"/>
        <end position="709"/>
    </location>
</feature>
<keyword evidence="1" id="KW-0677">Repeat</keyword>
<feature type="region of interest" description="Disordered" evidence="4">
    <location>
        <begin position="109"/>
        <end position="164"/>
    </location>
</feature>
<proteinExistence type="predicted"/>
<dbReference type="PROSITE" id="PS50005">
    <property type="entry name" value="TPR"/>
    <property type="match status" value="2"/>
</dbReference>
<feature type="compositionally biased region" description="Pro residues" evidence="4">
    <location>
        <begin position="111"/>
        <end position="123"/>
    </location>
</feature>
<feature type="region of interest" description="Disordered" evidence="4">
    <location>
        <begin position="230"/>
        <end position="263"/>
    </location>
</feature>
<evidence type="ECO:0000313" key="5">
    <source>
        <dbReference type="EMBL" id="KAF5842032.1"/>
    </source>
</evidence>
<dbReference type="InterPro" id="IPR019734">
    <property type="entry name" value="TPR_rpt"/>
</dbReference>
<feature type="compositionally biased region" description="Basic and acidic residues" evidence="4">
    <location>
        <begin position="57"/>
        <end position="66"/>
    </location>
</feature>
<dbReference type="Proteomes" id="UP000815325">
    <property type="component" value="Unassembled WGS sequence"/>
</dbReference>
<dbReference type="SMART" id="SM00028">
    <property type="entry name" value="TPR"/>
    <property type="match status" value="4"/>
</dbReference>
<dbReference type="EMBL" id="MU069470">
    <property type="protein sequence ID" value="KAF5842032.1"/>
    <property type="molecule type" value="Genomic_DNA"/>
</dbReference>
<comment type="caution">
    <text evidence="5">The sequence shown here is derived from an EMBL/GenBank/DDBJ whole genome shotgun (WGS) entry which is preliminary data.</text>
</comment>
<dbReference type="InterPro" id="IPR044244">
    <property type="entry name" value="TTC27/Emw1"/>
</dbReference>
<feature type="compositionally biased region" description="Low complexity" evidence="4">
    <location>
        <begin position="124"/>
        <end position="157"/>
    </location>
</feature>